<accession>A0A939F7E1</accession>
<evidence type="ECO:0000256" key="2">
    <source>
        <dbReference type="ARBA" id="ARBA00022840"/>
    </source>
</evidence>
<dbReference type="InterPro" id="IPR043129">
    <property type="entry name" value="ATPase_NBD"/>
</dbReference>
<dbReference type="GO" id="GO:0005829">
    <property type="term" value="C:cytosol"/>
    <property type="evidence" value="ECO:0007669"/>
    <property type="project" value="TreeGrafter"/>
</dbReference>
<keyword evidence="6" id="KW-1185">Reference proteome</keyword>
<proteinExistence type="predicted"/>
<comment type="caution">
    <text evidence="5">The sequence shown here is derived from an EMBL/GenBank/DDBJ whole genome shotgun (WGS) entry which is preliminary data.</text>
</comment>
<evidence type="ECO:0000256" key="1">
    <source>
        <dbReference type="ARBA" id="ARBA00022741"/>
    </source>
</evidence>
<evidence type="ECO:0000313" key="5">
    <source>
        <dbReference type="EMBL" id="MBO0512963.1"/>
    </source>
</evidence>
<dbReference type="GO" id="GO:0005524">
    <property type="term" value="F:ATP binding"/>
    <property type="evidence" value="ECO:0007669"/>
    <property type="project" value="UniProtKB-KW"/>
</dbReference>
<dbReference type="Gene3D" id="3.30.420.40">
    <property type="match status" value="2"/>
</dbReference>
<dbReference type="Gene3D" id="3.90.640.10">
    <property type="entry name" value="Actin, Chain A, domain 4"/>
    <property type="match status" value="1"/>
</dbReference>
<gene>
    <name evidence="5" type="ORF">J0695_14250</name>
</gene>
<sequence>MPEVSLGVDFGSTALRAAFAPPNEQARAVVLPRELWPWPACELNRGGPFPVGFPSVKDLLGDARAEAKPLVVRALRALREGVEKETSCSVGPTAIAVPARYGSAARTELRDAAREAGLTQVRLVSDSVAAVIGHTAGSGSGTVLVVSMGYGGYEAGLVRAVRGHFRALGYEGAATPGGASFDTWLLAGVLKTLQQAGSWEPEDTADLREEDWLRLREVMERLKEGTSGRAELPLGDGMSGQISFDRAKLTELLLGHAKGAVDSAAALVDQSGLSASDVDTVLLVGRSTTIEGFGEAAARLGGNVVVGPPELLAHGALRYAQRPGGDPDDSAAAVTSGDATAAVGLAELPLPDAQVLDAPVRAPGIRQARKLLEEGRPREARTLLRRIIDDAQRLLDEIAGTEPEPEPEPERGPVPQPRPVPSTGTAADWLALAHDLLEKKQFEQAVHTAHRAWKTQPDEPDIFEAMIRVHCDAAAAASGAEHFEDARRWLICAHAHDPSNDALRGTLVLHSYAHARELAAQGSTAEAADVLRQCLEWEPEHPEVQELLNRLTRRPGSTSGRRRIT</sequence>
<protein>
    <submittedName>
        <fullName evidence="5">Hsp70 family protein</fullName>
    </submittedName>
</protein>
<dbReference type="EMBL" id="JAFLRJ010000127">
    <property type="protein sequence ID" value="MBO0512963.1"/>
    <property type="molecule type" value="Genomic_DNA"/>
</dbReference>
<dbReference type="InterPro" id="IPR011990">
    <property type="entry name" value="TPR-like_helical_dom_sf"/>
</dbReference>
<dbReference type="Proteomes" id="UP000664167">
    <property type="component" value="Unassembled WGS sequence"/>
</dbReference>
<keyword evidence="1" id="KW-0547">Nucleotide-binding</keyword>
<feature type="region of interest" description="Disordered" evidence="4">
    <location>
        <begin position="398"/>
        <end position="424"/>
    </location>
</feature>
<dbReference type="AlphaFoldDB" id="A0A939F7E1"/>
<dbReference type="GO" id="GO:0140662">
    <property type="term" value="F:ATP-dependent protein folding chaperone"/>
    <property type="evidence" value="ECO:0007669"/>
    <property type="project" value="InterPro"/>
</dbReference>
<keyword evidence="3" id="KW-0143">Chaperone</keyword>
<dbReference type="Gene3D" id="1.25.40.10">
    <property type="entry name" value="Tetratricopeptide repeat domain"/>
    <property type="match status" value="1"/>
</dbReference>
<name>A0A939F7E1_9ACTN</name>
<dbReference type="PANTHER" id="PTHR45639">
    <property type="entry name" value="HSC70CB, ISOFORM G-RELATED"/>
    <property type="match status" value="1"/>
</dbReference>
<dbReference type="PANTHER" id="PTHR45639:SF32">
    <property type="entry name" value="HEAT SHOCK PROTEIN PDR13"/>
    <property type="match status" value="1"/>
</dbReference>
<evidence type="ECO:0000313" key="6">
    <source>
        <dbReference type="Proteomes" id="UP000664167"/>
    </source>
</evidence>
<evidence type="ECO:0000256" key="4">
    <source>
        <dbReference type="SAM" id="MobiDB-lite"/>
    </source>
</evidence>
<dbReference type="InterPro" id="IPR013126">
    <property type="entry name" value="Hsp_70_fam"/>
</dbReference>
<evidence type="ECO:0000256" key="3">
    <source>
        <dbReference type="ARBA" id="ARBA00023186"/>
    </source>
</evidence>
<organism evidence="5 6">
    <name type="scientific">Streptomyces beijiangensis</name>
    <dbReference type="NCBI Taxonomy" id="163361"/>
    <lineage>
        <taxon>Bacteria</taxon>
        <taxon>Bacillati</taxon>
        <taxon>Actinomycetota</taxon>
        <taxon>Actinomycetes</taxon>
        <taxon>Kitasatosporales</taxon>
        <taxon>Streptomycetaceae</taxon>
        <taxon>Streptomyces</taxon>
    </lineage>
</organism>
<keyword evidence="2" id="KW-0067">ATP-binding</keyword>
<dbReference type="RefSeq" id="WP_206962392.1">
    <property type="nucleotide sequence ID" value="NZ_BAAAJJ010000007.1"/>
</dbReference>
<dbReference type="SUPFAM" id="SSF53067">
    <property type="entry name" value="Actin-like ATPase domain"/>
    <property type="match status" value="2"/>
</dbReference>
<dbReference type="SUPFAM" id="SSF48452">
    <property type="entry name" value="TPR-like"/>
    <property type="match status" value="1"/>
</dbReference>
<dbReference type="Pfam" id="PF00012">
    <property type="entry name" value="HSP70"/>
    <property type="match status" value="1"/>
</dbReference>
<reference evidence="5" key="1">
    <citation type="submission" date="2021-03" db="EMBL/GenBank/DDBJ databases">
        <title>Streptomyces poriferae sp. nov., a novel marine sponge-derived Actinobacteria species with anti-MRSA activity.</title>
        <authorList>
            <person name="Sandoval-Powers M."/>
            <person name="Kralova S."/>
            <person name="Nguyen G.-S."/>
            <person name="Fawwal D."/>
            <person name="Degnes K."/>
            <person name="Klinkenberg G."/>
            <person name="Sletta H."/>
            <person name="Wentzel A."/>
            <person name="Liles M.R."/>
        </authorList>
    </citation>
    <scope>NUCLEOTIDE SEQUENCE</scope>
    <source>
        <strain evidence="5">DSM 41794</strain>
    </source>
</reference>